<protein>
    <submittedName>
        <fullName evidence="1">Uncharacterized protein</fullName>
    </submittedName>
</protein>
<gene>
    <name evidence="1" type="ORF">M0R45_030409</name>
</gene>
<evidence type="ECO:0000313" key="2">
    <source>
        <dbReference type="Proteomes" id="UP001457282"/>
    </source>
</evidence>
<dbReference type="AlphaFoldDB" id="A0AAW1WBA5"/>
<dbReference type="Gene3D" id="1.20.5.4130">
    <property type="match status" value="1"/>
</dbReference>
<evidence type="ECO:0000313" key="1">
    <source>
        <dbReference type="EMBL" id="KAK9921916.1"/>
    </source>
</evidence>
<organism evidence="1 2">
    <name type="scientific">Rubus argutus</name>
    <name type="common">Southern blackberry</name>
    <dbReference type="NCBI Taxonomy" id="59490"/>
    <lineage>
        <taxon>Eukaryota</taxon>
        <taxon>Viridiplantae</taxon>
        <taxon>Streptophyta</taxon>
        <taxon>Embryophyta</taxon>
        <taxon>Tracheophyta</taxon>
        <taxon>Spermatophyta</taxon>
        <taxon>Magnoliopsida</taxon>
        <taxon>eudicotyledons</taxon>
        <taxon>Gunneridae</taxon>
        <taxon>Pentapetalae</taxon>
        <taxon>rosids</taxon>
        <taxon>fabids</taxon>
        <taxon>Rosales</taxon>
        <taxon>Rosaceae</taxon>
        <taxon>Rosoideae</taxon>
        <taxon>Rosoideae incertae sedis</taxon>
        <taxon>Rubus</taxon>
    </lineage>
</organism>
<reference evidence="1 2" key="1">
    <citation type="journal article" date="2023" name="G3 (Bethesda)">
        <title>A chromosome-length genome assembly and annotation of blackberry (Rubus argutus, cv. 'Hillquist').</title>
        <authorList>
            <person name="Bruna T."/>
            <person name="Aryal R."/>
            <person name="Dudchenko O."/>
            <person name="Sargent D.J."/>
            <person name="Mead D."/>
            <person name="Buti M."/>
            <person name="Cavallini A."/>
            <person name="Hytonen T."/>
            <person name="Andres J."/>
            <person name="Pham M."/>
            <person name="Weisz D."/>
            <person name="Mascagni F."/>
            <person name="Usai G."/>
            <person name="Natali L."/>
            <person name="Bassil N."/>
            <person name="Fernandez G.E."/>
            <person name="Lomsadze A."/>
            <person name="Armour M."/>
            <person name="Olukolu B."/>
            <person name="Poorten T."/>
            <person name="Britton C."/>
            <person name="Davik J."/>
            <person name="Ashrafi H."/>
            <person name="Aiden E.L."/>
            <person name="Borodovsky M."/>
            <person name="Worthington M."/>
        </authorList>
    </citation>
    <scope>NUCLEOTIDE SEQUENCE [LARGE SCALE GENOMIC DNA]</scope>
    <source>
        <strain evidence="1">PI 553951</strain>
    </source>
</reference>
<sequence length="67" mass="7920">MAELVFDLASKLTEKLGSLAYEEICLAWGVKADLQKLERTMFTVKSVTPRFRDQYYIKIWYPNSQRE</sequence>
<dbReference type="EMBL" id="JBEDUW010000006">
    <property type="protein sequence ID" value="KAK9921916.1"/>
    <property type="molecule type" value="Genomic_DNA"/>
</dbReference>
<keyword evidence="2" id="KW-1185">Reference proteome</keyword>
<name>A0AAW1WBA5_RUBAR</name>
<comment type="caution">
    <text evidence="1">The sequence shown here is derived from an EMBL/GenBank/DDBJ whole genome shotgun (WGS) entry which is preliminary data.</text>
</comment>
<dbReference type="Proteomes" id="UP001457282">
    <property type="component" value="Unassembled WGS sequence"/>
</dbReference>
<accession>A0AAW1WBA5</accession>
<proteinExistence type="predicted"/>